<dbReference type="Proteomes" id="UP000827872">
    <property type="component" value="Linkage Group LG06"/>
</dbReference>
<sequence length="101" mass="11166">MKNPPLPMTILTTQEKAGFCSAIQNTKLLTNQVLMGPREEACQEKANNVARVVNESKFLQERPRGSIGILLQRTGSSSYHSPDVTNGESLISQEPQLQKQI</sequence>
<organism evidence="1 2">
    <name type="scientific">Sphaerodactylus townsendi</name>
    <dbReference type="NCBI Taxonomy" id="933632"/>
    <lineage>
        <taxon>Eukaryota</taxon>
        <taxon>Metazoa</taxon>
        <taxon>Chordata</taxon>
        <taxon>Craniata</taxon>
        <taxon>Vertebrata</taxon>
        <taxon>Euteleostomi</taxon>
        <taxon>Lepidosauria</taxon>
        <taxon>Squamata</taxon>
        <taxon>Bifurcata</taxon>
        <taxon>Gekkota</taxon>
        <taxon>Sphaerodactylidae</taxon>
        <taxon>Sphaerodactylus</taxon>
    </lineage>
</organism>
<gene>
    <name evidence="1" type="ORF">K3G42_025831</name>
</gene>
<keyword evidence="2" id="KW-1185">Reference proteome</keyword>
<evidence type="ECO:0000313" key="2">
    <source>
        <dbReference type="Proteomes" id="UP000827872"/>
    </source>
</evidence>
<comment type="caution">
    <text evidence="1">The sequence shown here is derived from an EMBL/GenBank/DDBJ whole genome shotgun (WGS) entry which is preliminary data.</text>
</comment>
<reference evidence="1" key="1">
    <citation type="submission" date="2021-08" db="EMBL/GenBank/DDBJ databases">
        <title>The first chromosome-level gecko genome reveals the dynamic sex chromosomes of Neotropical dwarf geckos (Sphaerodactylidae: Sphaerodactylus).</title>
        <authorList>
            <person name="Pinto B.J."/>
            <person name="Keating S.E."/>
            <person name="Gamble T."/>
        </authorList>
    </citation>
    <scope>NUCLEOTIDE SEQUENCE</scope>
    <source>
        <strain evidence="1">TG3544</strain>
    </source>
</reference>
<dbReference type="EMBL" id="CM037619">
    <property type="protein sequence ID" value="KAH8007792.1"/>
    <property type="molecule type" value="Genomic_DNA"/>
</dbReference>
<proteinExistence type="predicted"/>
<protein>
    <submittedName>
        <fullName evidence="1">Uncharacterized protein</fullName>
    </submittedName>
</protein>
<name>A0ACB8FQZ9_9SAUR</name>
<evidence type="ECO:0000313" key="1">
    <source>
        <dbReference type="EMBL" id="KAH8007792.1"/>
    </source>
</evidence>
<accession>A0ACB8FQZ9</accession>